<dbReference type="InterPro" id="IPR027413">
    <property type="entry name" value="GROEL-like_equatorial_sf"/>
</dbReference>
<dbReference type="PRINTS" id="PR00298">
    <property type="entry name" value="CHAPERONIN60"/>
</dbReference>
<dbReference type="NCBIfam" id="NF009488">
    <property type="entry name" value="PRK12850.1"/>
    <property type="match status" value="1"/>
</dbReference>
<feature type="binding site" evidence="7">
    <location>
        <position position="415"/>
    </location>
    <ligand>
        <name>ATP</name>
        <dbReference type="ChEBI" id="CHEBI:30616"/>
    </ligand>
</feature>
<dbReference type="InterPro" id="IPR002423">
    <property type="entry name" value="Cpn60/GroEL/TCP-1"/>
</dbReference>
<evidence type="ECO:0000313" key="10">
    <source>
        <dbReference type="EMBL" id="QLB42921.1"/>
    </source>
</evidence>
<dbReference type="InterPro" id="IPR027410">
    <property type="entry name" value="TCP-1-like_intermed_sf"/>
</dbReference>
<keyword evidence="5 7" id="KW-0143">Chaperone</keyword>
<feature type="binding site" evidence="7">
    <location>
        <begin position="30"/>
        <end position="33"/>
    </location>
    <ligand>
        <name>ATP</name>
        <dbReference type="ChEBI" id="CHEBI:30616"/>
    </ligand>
</feature>
<dbReference type="GO" id="GO:0005524">
    <property type="term" value="F:ATP binding"/>
    <property type="evidence" value="ECO:0007669"/>
    <property type="project" value="UniProtKB-UniRule"/>
</dbReference>
<reference evidence="10 11" key="1">
    <citation type="submission" date="2020-06" db="EMBL/GenBank/DDBJ databases">
        <title>Mannheimia pernigra sp. nov. isolated from bovine respiratory tract.</title>
        <authorList>
            <person name="Kuhnert P."/>
            <person name="Akarsu-Egger H."/>
        </authorList>
    </citation>
    <scope>NUCLEOTIDE SEQUENCE [LARGE SCALE GENOMIC DNA]</scope>
    <source>
        <strain evidence="10 11">17CN0883</strain>
    </source>
</reference>
<dbReference type="AlphaFoldDB" id="A0ABD7A9T4"/>
<evidence type="ECO:0000313" key="11">
    <source>
        <dbReference type="Proteomes" id="UP000509784"/>
    </source>
</evidence>
<comment type="similarity">
    <text evidence="1 7 8">Belongs to the chaperonin (HSP60) family.</text>
</comment>
<dbReference type="GO" id="GO:0005737">
    <property type="term" value="C:cytoplasm"/>
    <property type="evidence" value="ECO:0007669"/>
    <property type="project" value="UniProtKB-SubCell"/>
</dbReference>
<evidence type="ECO:0000256" key="6">
    <source>
        <dbReference type="ARBA" id="ARBA00023235"/>
    </source>
</evidence>
<keyword evidence="4 7" id="KW-0067">ATP-binding</keyword>
<keyword evidence="6 7" id="KW-0413">Isomerase</keyword>
<evidence type="ECO:0000256" key="5">
    <source>
        <dbReference type="ARBA" id="ARBA00023186"/>
    </source>
</evidence>
<dbReference type="HAMAP" id="MF_00600">
    <property type="entry name" value="CH60"/>
    <property type="match status" value="1"/>
</dbReference>
<feature type="binding site" evidence="7">
    <location>
        <position position="496"/>
    </location>
    <ligand>
        <name>ATP</name>
        <dbReference type="ChEBI" id="CHEBI:30616"/>
    </ligand>
</feature>
<dbReference type="KEGG" id="mpeg:HV560_08900"/>
<comment type="function">
    <text evidence="7 9">Together with its co-chaperonin GroES, plays an essential role in assisting protein folding. The GroEL-GroES system forms a nano-cage that allows encapsulation of the non-native substrate proteins and provides a physical environment optimized to promote and accelerate protein folding.</text>
</comment>
<dbReference type="InterPro" id="IPR018370">
    <property type="entry name" value="Chaperonin_Cpn60_CS"/>
</dbReference>
<evidence type="ECO:0000256" key="9">
    <source>
        <dbReference type="RuleBase" id="RU000419"/>
    </source>
</evidence>
<keyword evidence="2 7" id="KW-0963">Cytoplasm</keyword>
<dbReference type="PROSITE" id="PS00296">
    <property type="entry name" value="CHAPERONINS_CPN60"/>
    <property type="match status" value="1"/>
</dbReference>
<dbReference type="InterPro" id="IPR001844">
    <property type="entry name" value="Cpn60/GroEL"/>
</dbReference>
<gene>
    <name evidence="7 10" type="primary">groL</name>
    <name evidence="7" type="synonym">groEL</name>
    <name evidence="10" type="ORF">HV560_08900</name>
</gene>
<dbReference type="Gene3D" id="3.50.7.10">
    <property type="entry name" value="GroEL"/>
    <property type="match status" value="1"/>
</dbReference>
<dbReference type="SUPFAM" id="SSF48592">
    <property type="entry name" value="GroEL equatorial domain-like"/>
    <property type="match status" value="1"/>
</dbReference>
<name>A0ABD7A9T4_9PAST</name>
<dbReference type="Proteomes" id="UP000509784">
    <property type="component" value="Chromosome"/>
</dbReference>
<dbReference type="NCBIfam" id="TIGR02348">
    <property type="entry name" value="GroEL"/>
    <property type="match status" value="1"/>
</dbReference>
<dbReference type="SUPFAM" id="SSF52029">
    <property type="entry name" value="GroEL apical domain-like"/>
    <property type="match status" value="1"/>
</dbReference>
<evidence type="ECO:0000256" key="1">
    <source>
        <dbReference type="ARBA" id="ARBA00006607"/>
    </source>
</evidence>
<dbReference type="NCBIfam" id="NF009487">
    <property type="entry name" value="PRK12849.1"/>
    <property type="match status" value="1"/>
</dbReference>
<dbReference type="FunFam" id="1.10.560.10:FF:000001">
    <property type="entry name" value="60 kDa chaperonin"/>
    <property type="match status" value="1"/>
</dbReference>
<dbReference type="SUPFAM" id="SSF54849">
    <property type="entry name" value="GroEL-intermediate domain like"/>
    <property type="match status" value="1"/>
</dbReference>
<organism evidence="10 11">
    <name type="scientific">Mannheimia pernigra</name>
    <dbReference type="NCBI Taxonomy" id="111844"/>
    <lineage>
        <taxon>Bacteria</taxon>
        <taxon>Pseudomonadati</taxon>
        <taxon>Pseudomonadota</taxon>
        <taxon>Gammaproteobacteria</taxon>
        <taxon>Pasteurellales</taxon>
        <taxon>Pasteurellaceae</taxon>
        <taxon>Mannheimia</taxon>
    </lineage>
</organism>
<dbReference type="GO" id="GO:0042026">
    <property type="term" value="P:protein refolding"/>
    <property type="evidence" value="ECO:0007669"/>
    <property type="project" value="UniProtKB-UniRule"/>
</dbReference>
<dbReference type="Gene3D" id="3.30.260.10">
    <property type="entry name" value="TCP-1-like chaperonin intermediate domain"/>
    <property type="match status" value="1"/>
</dbReference>
<comment type="subunit">
    <text evidence="7 9">Forms a cylinder of 14 subunits composed of two heptameric rings stacked back-to-back. Interacts with the co-chaperonin GroES.</text>
</comment>
<evidence type="ECO:0000256" key="3">
    <source>
        <dbReference type="ARBA" id="ARBA00022741"/>
    </source>
</evidence>
<dbReference type="EC" id="5.6.1.7" evidence="7"/>
<dbReference type="GO" id="GO:0051082">
    <property type="term" value="F:unfolded protein binding"/>
    <property type="evidence" value="ECO:0007669"/>
    <property type="project" value="UniProtKB-UniRule"/>
</dbReference>
<dbReference type="NCBIfam" id="NF009489">
    <property type="entry name" value="PRK12851.1"/>
    <property type="match status" value="1"/>
</dbReference>
<evidence type="ECO:0000256" key="7">
    <source>
        <dbReference type="HAMAP-Rule" id="MF_00600"/>
    </source>
</evidence>
<dbReference type="CDD" id="cd03344">
    <property type="entry name" value="GroEL"/>
    <property type="match status" value="1"/>
</dbReference>
<evidence type="ECO:0000256" key="8">
    <source>
        <dbReference type="RuleBase" id="RU000418"/>
    </source>
</evidence>
<dbReference type="GO" id="GO:0016853">
    <property type="term" value="F:isomerase activity"/>
    <property type="evidence" value="ECO:0007669"/>
    <property type="project" value="UniProtKB-KW"/>
</dbReference>
<dbReference type="FunFam" id="3.50.7.10:FF:000001">
    <property type="entry name" value="60 kDa chaperonin"/>
    <property type="match status" value="1"/>
</dbReference>
<dbReference type="InterPro" id="IPR027409">
    <property type="entry name" value="GroEL-like_apical_dom_sf"/>
</dbReference>
<evidence type="ECO:0000256" key="4">
    <source>
        <dbReference type="ARBA" id="ARBA00022840"/>
    </source>
</evidence>
<comment type="subcellular location">
    <subcellularLocation>
        <location evidence="7">Cytoplasm</location>
    </subcellularLocation>
</comment>
<dbReference type="Gene3D" id="1.10.560.10">
    <property type="entry name" value="GroEL-like equatorial domain"/>
    <property type="match status" value="1"/>
</dbReference>
<dbReference type="EMBL" id="CP055305">
    <property type="protein sequence ID" value="QLB42921.1"/>
    <property type="molecule type" value="Genomic_DNA"/>
</dbReference>
<evidence type="ECO:0000256" key="2">
    <source>
        <dbReference type="ARBA" id="ARBA00022490"/>
    </source>
</evidence>
<dbReference type="PANTHER" id="PTHR45633">
    <property type="entry name" value="60 KDA HEAT SHOCK PROTEIN, MITOCHONDRIAL"/>
    <property type="match status" value="1"/>
</dbReference>
<accession>A0ABD7A9T4</accession>
<feature type="binding site" evidence="7">
    <location>
        <position position="51"/>
    </location>
    <ligand>
        <name>ATP</name>
        <dbReference type="ChEBI" id="CHEBI:30616"/>
    </ligand>
</feature>
<feature type="binding site" evidence="7">
    <location>
        <begin position="87"/>
        <end position="91"/>
    </location>
    <ligand>
        <name>ATP</name>
        <dbReference type="ChEBI" id="CHEBI:30616"/>
    </ligand>
</feature>
<comment type="caution">
    <text evidence="7">Lacks conserved residue(s) required for the propagation of feature annotation.</text>
</comment>
<dbReference type="Pfam" id="PF00118">
    <property type="entry name" value="Cpn60_TCP1"/>
    <property type="match status" value="1"/>
</dbReference>
<dbReference type="RefSeq" id="WP_176812680.1">
    <property type="nucleotide sequence ID" value="NZ_CP055305.1"/>
</dbReference>
<protein>
    <recommendedName>
        <fullName evidence="7">Chaperonin GroEL</fullName>
        <ecNumber evidence="7">5.6.1.7</ecNumber>
    </recommendedName>
    <alternativeName>
        <fullName evidence="7">60 kDa chaperonin</fullName>
    </alternativeName>
    <alternativeName>
        <fullName evidence="7">Chaperonin-60</fullName>
        <shortName evidence="7">Cpn60</shortName>
    </alternativeName>
</protein>
<dbReference type="NCBIfam" id="NF000592">
    <property type="entry name" value="PRK00013.1"/>
    <property type="match status" value="1"/>
</dbReference>
<proteinExistence type="inferred from homology"/>
<keyword evidence="3 7" id="KW-0547">Nucleotide-binding</keyword>
<sequence>MAAKDVKFGNDSRVKMLKGVNILADAVKVTLGPKGRNVVLDRAYGAPTITKDGVSVAREIELEDKFENMGAQMVKEVASKANDAAGDGTTTATVLAQAIVNEGLKAVAAGMNPMDLKRGIDKAVAAVVDELKAISKPCETSKEIEQVGTISANSDSTVGQLIAQAMEKVGKEGVITVEDGTGLEDALDVVEGMQFDRGYLSPYFINKPESGTVELENPYILLVDKKVSNIRELLPVLEGVAKAGKPLLIIAEDIEGEALATLVVNTMRGIVKVAAVKAPGFGDRRKAMLQDIAILTAGTVISEEIGMELEKATLEELGQAKRVVITKDNTTIIDGIGDEAQIKGRVAQIRQQIEDSTSDYDKEKLQERVAKLAGGVAVIKVGAATEVAMKEKKDRVDDALHATRAAVEEGIVPGGGVALVRAATKVASTLKGDNEEQNVGIKLALRAMEAPLRQIVANAGEESSVVARNVKEGSGNYGYNAGTEEYGDMLEMGILDPTKVTRSALQFAASIAGLMITTECMITDLPKEEKLDPAAMGGMGGMGGMM</sequence>